<name>A0AAD9LY75_9PEZI</name>
<sequence>MYLRSSTAILLAHDMTVVFSCVYGYFVPSTFAVRHGLRRVGSPRLNCVSSHPSVCLPASDNSNLLISVSSNKHASQPARQPTRPPPPLLFSKVLRAGWSGGKTKHCTA</sequence>
<dbReference type="AlphaFoldDB" id="A0AAD9LY75"/>
<comment type="caution">
    <text evidence="1">The sequence shown here is derived from an EMBL/GenBank/DDBJ whole genome shotgun (WGS) entry which is preliminary data.</text>
</comment>
<gene>
    <name evidence="1" type="ORF">LX32DRAFT_192933</name>
</gene>
<reference evidence="1" key="1">
    <citation type="submission" date="2021-06" db="EMBL/GenBank/DDBJ databases">
        <title>Comparative genomics, transcriptomics and evolutionary studies reveal genomic signatures of adaptation to plant cell wall in hemibiotrophic fungi.</title>
        <authorList>
            <consortium name="DOE Joint Genome Institute"/>
            <person name="Baroncelli R."/>
            <person name="Diaz J.F."/>
            <person name="Benocci T."/>
            <person name="Peng M."/>
            <person name="Battaglia E."/>
            <person name="Haridas S."/>
            <person name="Andreopoulos W."/>
            <person name="Labutti K."/>
            <person name="Pangilinan J."/>
            <person name="Floch G.L."/>
            <person name="Makela M.R."/>
            <person name="Henrissat B."/>
            <person name="Grigoriev I.V."/>
            <person name="Crouch J.A."/>
            <person name="De Vries R.P."/>
            <person name="Sukno S.A."/>
            <person name="Thon M.R."/>
        </authorList>
    </citation>
    <scope>NUCLEOTIDE SEQUENCE</scope>
    <source>
        <strain evidence="1">MAFF235873</strain>
    </source>
</reference>
<dbReference type="Proteomes" id="UP001232148">
    <property type="component" value="Unassembled WGS sequence"/>
</dbReference>
<accession>A0AAD9LY75</accession>
<evidence type="ECO:0000313" key="2">
    <source>
        <dbReference type="Proteomes" id="UP001232148"/>
    </source>
</evidence>
<evidence type="ECO:0000313" key="1">
    <source>
        <dbReference type="EMBL" id="KAK2022483.1"/>
    </source>
</evidence>
<protein>
    <submittedName>
        <fullName evidence="1">Uncharacterized protein</fullName>
    </submittedName>
</protein>
<keyword evidence="2" id="KW-1185">Reference proteome</keyword>
<organism evidence="1 2">
    <name type="scientific">Colletotrichum zoysiae</name>
    <dbReference type="NCBI Taxonomy" id="1216348"/>
    <lineage>
        <taxon>Eukaryota</taxon>
        <taxon>Fungi</taxon>
        <taxon>Dikarya</taxon>
        <taxon>Ascomycota</taxon>
        <taxon>Pezizomycotina</taxon>
        <taxon>Sordariomycetes</taxon>
        <taxon>Hypocreomycetidae</taxon>
        <taxon>Glomerellales</taxon>
        <taxon>Glomerellaceae</taxon>
        <taxon>Colletotrichum</taxon>
        <taxon>Colletotrichum graminicola species complex</taxon>
    </lineage>
</organism>
<dbReference type="EMBL" id="MU843041">
    <property type="protein sequence ID" value="KAK2022483.1"/>
    <property type="molecule type" value="Genomic_DNA"/>
</dbReference>
<proteinExistence type="predicted"/>